<name>A0A291Q8F5_9ACTN</name>
<dbReference type="InterPro" id="IPR036237">
    <property type="entry name" value="Xyl_isomerase-like_sf"/>
</dbReference>
<dbReference type="Gene3D" id="3.20.20.150">
    <property type="entry name" value="Divalent-metal-dependent TIM barrel enzymes"/>
    <property type="match status" value="1"/>
</dbReference>
<evidence type="ECO:0000259" key="1">
    <source>
        <dbReference type="Pfam" id="PF01261"/>
    </source>
</evidence>
<dbReference type="InterPro" id="IPR013022">
    <property type="entry name" value="Xyl_isomerase-like_TIM-brl"/>
</dbReference>
<dbReference type="KEGG" id="sfk:KY5_2894c"/>
<dbReference type="SUPFAM" id="SSF51658">
    <property type="entry name" value="Xylose isomerase-like"/>
    <property type="match status" value="1"/>
</dbReference>
<accession>A0A291Q8F5</accession>
<dbReference type="GO" id="GO:0016853">
    <property type="term" value="F:isomerase activity"/>
    <property type="evidence" value="ECO:0007669"/>
    <property type="project" value="UniProtKB-KW"/>
</dbReference>
<dbReference type="EMBL" id="CP022685">
    <property type="protein sequence ID" value="ATL27912.1"/>
    <property type="molecule type" value="Genomic_DNA"/>
</dbReference>
<dbReference type="PANTHER" id="PTHR12110:SF52">
    <property type="entry name" value="XYLOSE ISOMERASE"/>
    <property type="match status" value="1"/>
</dbReference>
<protein>
    <submittedName>
        <fullName evidence="2">Sugar phosphate isomerases/epimerase</fullName>
    </submittedName>
</protein>
<dbReference type="AlphaFoldDB" id="A0A291Q8F5"/>
<proteinExistence type="predicted"/>
<keyword evidence="2" id="KW-0413">Isomerase</keyword>
<dbReference type="Pfam" id="PF01261">
    <property type="entry name" value="AP_endonuc_2"/>
    <property type="match status" value="1"/>
</dbReference>
<dbReference type="RefSeq" id="WP_098242656.1">
    <property type="nucleotide sequence ID" value="NZ_CP022685.1"/>
</dbReference>
<sequence>MSAAVDPSRLSINQETIKQWSMTDLAAGCAEEGVTGVGLWRAQVQEYGVERTARLMRESGLTVTSLCRGGFFTDIGEAARARALDDNRAAVDEAATLGTDTLVLVSGGLPHGSKDLTGARERIADALAVLGPYAEERGVRLAIEPLHPMFAADRCVVSTLGQALDIAERFPAAQVGVVVDTYHLWWDDQAPAQIDRAGRGGRIHAFQLADWITPLPAGVLLGRGQLGDGSVDFKAFRALVDGAGYAGAIEVEIFNEDLWARDGGEVLRETARRFRAHA</sequence>
<dbReference type="Proteomes" id="UP000221011">
    <property type="component" value="Chromosome"/>
</dbReference>
<evidence type="ECO:0000313" key="2">
    <source>
        <dbReference type="EMBL" id="ATL27912.1"/>
    </source>
</evidence>
<reference evidence="2 3" key="1">
    <citation type="submission" date="2017-08" db="EMBL/GenBank/DDBJ databases">
        <title>Complete Genome Sequence of Streptomyces formicae KY5, the formicamycin producer.</title>
        <authorList>
            <person name="Holmes N.A."/>
            <person name="Devine R."/>
            <person name="Qin Z."/>
            <person name="Seipke R.F."/>
            <person name="Wilkinson B."/>
            <person name="Hutchings M.I."/>
        </authorList>
    </citation>
    <scope>NUCLEOTIDE SEQUENCE [LARGE SCALE GENOMIC DNA]</scope>
    <source>
        <strain evidence="2 3">KY5</strain>
    </source>
</reference>
<evidence type="ECO:0000313" key="3">
    <source>
        <dbReference type="Proteomes" id="UP000221011"/>
    </source>
</evidence>
<gene>
    <name evidence="2" type="ORF">KY5_2894c</name>
</gene>
<keyword evidence="3" id="KW-1185">Reference proteome</keyword>
<dbReference type="PANTHER" id="PTHR12110">
    <property type="entry name" value="HYDROXYPYRUVATE ISOMERASE"/>
    <property type="match status" value="1"/>
</dbReference>
<dbReference type="InterPro" id="IPR050312">
    <property type="entry name" value="IolE/XylAMocC-like"/>
</dbReference>
<organism evidence="2 3">
    <name type="scientific">Streptomyces formicae</name>
    <dbReference type="NCBI Taxonomy" id="1616117"/>
    <lineage>
        <taxon>Bacteria</taxon>
        <taxon>Bacillati</taxon>
        <taxon>Actinomycetota</taxon>
        <taxon>Actinomycetes</taxon>
        <taxon>Kitasatosporales</taxon>
        <taxon>Streptomycetaceae</taxon>
        <taxon>Streptomyces</taxon>
    </lineage>
</organism>
<feature type="domain" description="Xylose isomerase-like TIM barrel" evidence="1">
    <location>
        <begin position="29"/>
        <end position="269"/>
    </location>
</feature>